<feature type="domain" description="MAGE" evidence="2">
    <location>
        <begin position="115"/>
        <end position="311"/>
    </location>
</feature>
<evidence type="ECO:0000259" key="2">
    <source>
        <dbReference type="PROSITE" id="PS50838"/>
    </source>
</evidence>
<accession>A0A1U8C946</accession>
<evidence type="ECO:0000313" key="3">
    <source>
        <dbReference type="Proteomes" id="UP000886700"/>
    </source>
</evidence>
<feature type="compositionally biased region" description="Basic residues" evidence="1">
    <location>
        <begin position="1"/>
        <end position="21"/>
    </location>
</feature>
<organism evidence="3 4">
    <name type="scientific">Mesocricetus auratus</name>
    <name type="common">Golden hamster</name>
    <dbReference type="NCBI Taxonomy" id="10036"/>
    <lineage>
        <taxon>Eukaryota</taxon>
        <taxon>Metazoa</taxon>
        <taxon>Chordata</taxon>
        <taxon>Craniata</taxon>
        <taxon>Vertebrata</taxon>
        <taxon>Euteleostomi</taxon>
        <taxon>Mammalia</taxon>
        <taxon>Eutheria</taxon>
        <taxon>Euarchontoglires</taxon>
        <taxon>Glires</taxon>
        <taxon>Rodentia</taxon>
        <taxon>Myomorpha</taxon>
        <taxon>Muroidea</taxon>
        <taxon>Cricetidae</taxon>
        <taxon>Cricetinae</taxon>
        <taxon>Mesocricetus</taxon>
    </lineage>
</organism>
<name>A0A1U8C946_MESAU</name>
<evidence type="ECO:0000256" key="1">
    <source>
        <dbReference type="SAM" id="MobiDB-lite"/>
    </source>
</evidence>
<gene>
    <name evidence="4" type="primary">LOC101834211</name>
</gene>
<dbReference type="PROSITE" id="PS50838">
    <property type="entry name" value="MAGE"/>
    <property type="match status" value="1"/>
</dbReference>
<dbReference type="PANTHER" id="PTHR11736:SF35">
    <property type="entry name" value="MELANOMA-ASSOCIATED ANTIGEN B5"/>
    <property type="match status" value="1"/>
</dbReference>
<dbReference type="Gene3D" id="1.10.10.1210">
    <property type="entry name" value="MAGE homology domain, winged helix WH2 motif"/>
    <property type="match status" value="1"/>
</dbReference>
<sequence length="311" mass="36234">MPRGKKNKRRSRMKNKNHHHEKCHDEKDESQDQKGEMDSEAEEEKPLCSVTDDIHGMSPASESSSNTECCSCVPSPVSISGDDIEFDHCQYCCGEGNFLHSECQLCHDNSFRDCLDMYVDFVEQTVLYKFKMKQPITREDLLSVIDPKYRYRFAEIFKKAFERIEIVFAVDVVEIDSTNHLYDLVSKIELPNKGRVCAGRGLPKTGLLMTLLAMIFLKGNSIAEEEVWKFLKTMQVYPGRKHFIYREPRKFITQDLVKLKYLEYQQIPNSDPPRYEFLWGPKAYVETTKIKVLEFVAKGSDTKLNKFFIQY</sequence>
<keyword evidence="3" id="KW-1185">Reference proteome</keyword>
<dbReference type="InterPro" id="IPR041899">
    <property type="entry name" value="MAGE_WH2"/>
</dbReference>
<dbReference type="GO" id="GO:0000122">
    <property type="term" value="P:negative regulation of transcription by RNA polymerase II"/>
    <property type="evidence" value="ECO:0007669"/>
    <property type="project" value="TreeGrafter"/>
</dbReference>
<dbReference type="FunFam" id="1.10.10.1210:FF:000001">
    <property type="entry name" value="melanoma-associated antigen D1"/>
    <property type="match status" value="1"/>
</dbReference>
<dbReference type="GO" id="GO:0005634">
    <property type="term" value="C:nucleus"/>
    <property type="evidence" value="ECO:0007669"/>
    <property type="project" value="TreeGrafter"/>
</dbReference>
<dbReference type="KEGG" id="maua:101834211"/>
<dbReference type="GeneID" id="101834211"/>
<protein>
    <submittedName>
        <fullName evidence="4">Melanoma-associated antigen B5-like</fullName>
    </submittedName>
</protein>
<dbReference type="RefSeq" id="XP_012975977.1">
    <property type="nucleotide sequence ID" value="XM_013120523.2"/>
</dbReference>
<dbReference type="OrthoDB" id="205198at2759"/>
<dbReference type="InterPro" id="IPR002190">
    <property type="entry name" value="MHD_dom"/>
</dbReference>
<dbReference type="Pfam" id="PF01454">
    <property type="entry name" value="MAGE"/>
    <property type="match status" value="1"/>
</dbReference>
<proteinExistence type="predicted"/>
<dbReference type="InterPro" id="IPR041898">
    <property type="entry name" value="MAGE_WH1"/>
</dbReference>
<feature type="compositionally biased region" description="Basic and acidic residues" evidence="1">
    <location>
        <begin position="22"/>
        <end position="37"/>
    </location>
</feature>
<dbReference type="InterPro" id="IPR037445">
    <property type="entry name" value="MAGE"/>
</dbReference>
<feature type="region of interest" description="Disordered" evidence="1">
    <location>
        <begin position="1"/>
        <end position="46"/>
    </location>
</feature>
<dbReference type="PANTHER" id="PTHR11736">
    <property type="entry name" value="MELANOMA-ASSOCIATED ANTIGEN MAGE ANTIGEN"/>
    <property type="match status" value="1"/>
</dbReference>
<evidence type="ECO:0000313" key="4">
    <source>
        <dbReference type="RefSeq" id="XP_012975977.1"/>
    </source>
</evidence>
<dbReference type="Gene3D" id="1.10.10.1200">
    <property type="entry name" value="MAGE homology domain, winged helix WH1 motif"/>
    <property type="match status" value="1"/>
</dbReference>
<dbReference type="SMART" id="SM01373">
    <property type="entry name" value="MAGE"/>
    <property type="match status" value="1"/>
</dbReference>
<reference evidence="4" key="1">
    <citation type="submission" date="2025-08" db="UniProtKB">
        <authorList>
            <consortium name="RefSeq"/>
        </authorList>
    </citation>
    <scope>IDENTIFICATION</scope>
    <source>
        <tissue evidence="4">Liver</tissue>
    </source>
</reference>
<dbReference type="Proteomes" id="UP000886700">
    <property type="component" value="Unplaced"/>
</dbReference>
<dbReference type="AlphaFoldDB" id="A0A1U8C946"/>